<dbReference type="SUPFAM" id="SSF51735">
    <property type="entry name" value="NAD(P)-binding Rossmann-fold domains"/>
    <property type="match status" value="1"/>
</dbReference>
<dbReference type="Gene3D" id="3.40.50.720">
    <property type="entry name" value="NAD(P)-binding Rossmann-like Domain"/>
    <property type="match status" value="1"/>
</dbReference>
<evidence type="ECO:0000256" key="1">
    <source>
        <dbReference type="ARBA" id="ARBA00007870"/>
    </source>
</evidence>
<dbReference type="Pfam" id="PF08546">
    <property type="entry name" value="ApbA_C"/>
    <property type="match status" value="1"/>
</dbReference>
<evidence type="ECO:0000313" key="7">
    <source>
        <dbReference type="EMBL" id="GIL25911.1"/>
    </source>
</evidence>
<dbReference type="InterPro" id="IPR036291">
    <property type="entry name" value="NAD(P)-bd_dom_sf"/>
</dbReference>
<dbReference type="PANTHER" id="PTHR21708">
    <property type="entry name" value="PROBABLE 2-DEHYDROPANTOATE 2-REDUCTASE"/>
    <property type="match status" value="1"/>
</dbReference>
<organism evidence="7 8">
    <name type="scientific">Actinocatenispora comari</name>
    <dbReference type="NCBI Taxonomy" id="2807577"/>
    <lineage>
        <taxon>Bacteria</taxon>
        <taxon>Bacillati</taxon>
        <taxon>Actinomycetota</taxon>
        <taxon>Actinomycetes</taxon>
        <taxon>Micromonosporales</taxon>
        <taxon>Micromonosporaceae</taxon>
        <taxon>Actinocatenispora</taxon>
    </lineage>
</organism>
<feature type="domain" description="Ketopantoate reductase C-terminal" evidence="6">
    <location>
        <begin position="176"/>
        <end position="273"/>
    </location>
</feature>
<dbReference type="GO" id="GO:0005737">
    <property type="term" value="C:cytoplasm"/>
    <property type="evidence" value="ECO:0007669"/>
    <property type="project" value="TreeGrafter"/>
</dbReference>
<dbReference type="InterPro" id="IPR013328">
    <property type="entry name" value="6PGD_dom2"/>
</dbReference>
<comment type="pathway">
    <text evidence="4">Cofactor biosynthesis; (R)-pantothenate biosynthesis; (R)-pantoate from 3-methyl-2-oxobutanoate: step 2/2.</text>
</comment>
<dbReference type="EMBL" id="BOPO01000013">
    <property type="protein sequence ID" value="GIL25911.1"/>
    <property type="molecule type" value="Genomic_DNA"/>
</dbReference>
<comment type="similarity">
    <text evidence="1 4">Belongs to the ketopantoate reductase family.</text>
</comment>
<dbReference type="RefSeq" id="WP_207123510.1">
    <property type="nucleotide sequence ID" value="NZ_BOPO01000013.1"/>
</dbReference>
<dbReference type="InterPro" id="IPR051402">
    <property type="entry name" value="KPR-Related"/>
</dbReference>
<keyword evidence="3 4" id="KW-0560">Oxidoreductase</keyword>
<dbReference type="Gene3D" id="1.10.1040.10">
    <property type="entry name" value="N-(1-d-carboxylethyl)-l-norvaline Dehydrogenase, domain 2"/>
    <property type="match status" value="1"/>
</dbReference>
<evidence type="ECO:0000256" key="3">
    <source>
        <dbReference type="ARBA" id="ARBA00023002"/>
    </source>
</evidence>
<evidence type="ECO:0000256" key="2">
    <source>
        <dbReference type="ARBA" id="ARBA00022857"/>
    </source>
</evidence>
<gene>
    <name evidence="7" type="ORF">NUM_11650</name>
</gene>
<dbReference type="AlphaFoldDB" id="A0A8J4EJ42"/>
<dbReference type="Proteomes" id="UP000614996">
    <property type="component" value="Unassembled WGS sequence"/>
</dbReference>
<evidence type="ECO:0000256" key="4">
    <source>
        <dbReference type="RuleBase" id="RU362068"/>
    </source>
</evidence>
<name>A0A8J4EJ42_9ACTN</name>
<evidence type="ECO:0000259" key="5">
    <source>
        <dbReference type="Pfam" id="PF02558"/>
    </source>
</evidence>
<reference evidence="8" key="1">
    <citation type="journal article" date="2021" name="Int. J. Syst. Evol. Microbiol.">
        <title>Actinocatenispora comari sp. nov., an endophytic actinomycete isolated from aerial parts of Comarum salesowianum.</title>
        <authorList>
            <person name="Oyunbileg N."/>
            <person name="Iizaka Y."/>
            <person name="Hamada M."/>
            <person name="Davaapurev B.O."/>
            <person name="Fukumoto A."/>
            <person name="Tsetseg B."/>
            <person name="Kato F."/>
            <person name="Tamura T."/>
            <person name="Batkhuu J."/>
            <person name="Anzai Y."/>
        </authorList>
    </citation>
    <scope>NUCLEOTIDE SEQUENCE [LARGE SCALE GENOMIC DNA]</scope>
    <source>
        <strain evidence="8">NUM-2625</strain>
    </source>
</reference>
<proteinExistence type="inferred from homology"/>
<dbReference type="InterPro" id="IPR013752">
    <property type="entry name" value="KPA_reductase"/>
</dbReference>
<dbReference type="EC" id="1.1.1.169" evidence="4"/>
<dbReference type="GO" id="GO:0015940">
    <property type="term" value="P:pantothenate biosynthetic process"/>
    <property type="evidence" value="ECO:0007669"/>
    <property type="project" value="UniProtKB-UniPathway"/>
</dbReference>
<keyword evidence="8" id="KW-1185">Reference proteome</keyword>
<dbReference type="UniPathway" id="UPA00028">
    <property type="reaction ID" value="UER00004"/>
</dbReference>
<dbReference type="InterPro" id="IPR008927">
    <property type="entry name" value="6-PGluconate_DH-like_C_sf"/>
</dbReference>
<dbReference type="PANTHER" id="PTHR21708:SF26">
    <property type="entry name" value="2-DEHYDROPANTOATE 2-REDUCTASE"/>
    <property type="match status" value="1"/>
</dbReference>
<keyword evidence="4" id="KW-0566">Pantothenate biosynthesis</keyword>
<evidence type="ECO:0000259" key="6">
    <source>
        <dbReference type="Pfam" id="PF08546"/>
    </source>
</evidence>
<evidence type="ECO:0000313" key="8">
    <source>
        <dbReference type="Proteomes" id="UP000614996"/>
    </source>
</evidence>
<feature type="domain" description="Ketopantoate reductase N-terminal" evidence="5">
    <location>
        <begin position="4"/>
        <end position="143"/>
    </location>
</feature>
<accession>A0A8J4EJ42</accession>
<keyword evidence="2 4" id="KW-0521">NADP</keyword>
<comment type="catalytic activity">
    <reaction evidence="4">
        <text>(R)-pantoate + NADP(+) = 2-dehydropantoate + NADPH + H(+)</text>
        <dbReference type="Rhea" id="RHEA:16233"/>
        <dbReference type="ChEBI" id="CHEBI:11561"/>
        <dbReference type="ChEBI" id="CHEBI:15378"/>
        <dbReference type="ChEBI" id="CHEBI:15980"/>
        <dbReference type="ChEBI" id="CHEBI:57783"/>
        <dbReference type="ChEBI" id="CHEBI:58349"/>
        <dbReference type="EC" id="1.1.1.169"/>
    </reaction>
</comment>
<comment type="caution">
    <text evidence="7">The sequence shown here is derived from an EMBL/GenBank/DDBJ whole genome shotgun (WGS) entry which is preliminary data.</text>
</comment>
<dbReference type="Pfam" id="PF02558">
    <property type="entry name" value="ApbA"/>
    <property type="match status" value="1"/>
</dbReference>
<protein>
    <recommendedName>
        <fullName evidence="4">2-dehydropantoate 2-reductase</fullName>
        <ecNumber evidence="4">1.1.1.169</ecNumber>
    </recommendedName>
    <alternativeName>
        <fullName evidence="4">Ketopantoate reductase</fullName>
    </alternativeName>
</protein>
<dbReference type="SUPFAM" id="SSF48179">
    <property type="entry name" value="6-phosphogluconate dehydrogenase C-terminal domain-like"/>
    <property type="match status" value="1"/>
</dbReference>
<comment type="function">
    <text evidence="4">Catalyzes the NADPH-dependent reduction of ketopantoate into pantoic acid.</text>
</comment>
<dbReference type="InterPro" id="IPR013332">
    <property type="entry name" value="KPR_N"/>
</dbReference>
<dbReference type="NCBIfam" id="TIGR00745">
    <property type="entry name" value="apbA_panE"/>
    <property type="match status" value="1"/>
</dbReference>
<dbReference type="InterPro" id="IPR003710">
    <property type="entry name" value="ApbA"/>
</dbReference>
<sequence length="289" mass="29211">MTRIGVLGPGGVGGVLAARLGAAGHQVSVLATERTAAAITVRGLRLTAPDGETVTAPVARPWLTEPVDLLIVAVKATDLLPALVRVPAALLGAATIVPFLNGIDHPALLRAAYPAATVVPASISIEATRHRPGVVEQLTSMADLVLPDDTPAGIAAADLFRAAGLAVTTQPDEATVLWRKLGFLAPLALATTAADAPIGAARDGAPERLRALVAETAAAAGAAGVRIDPELVGSRLATLPASMQSSMLKDRRSGRALELDAIAGPVVRALGADRAPTTVEVVEEILAAG</sequence>
<dbReference type="GO" id="GO:0008677">
    <property type="term" value="F:2-dehydropantoate 2-reductase activity"/>
    <property type="evidence" value="ECO:0007669"/>
    <property type="project" value="UniProtKB-EC"/>
</dbReference>